<dbReference type="AlphaFoldDB" id="A0A0L0TCY9"/>
<dbReference type="GO" id="GO:0005879">
    <property type="term" value="C:axonemal microtubule"/>
    <property type="evidence" value="ECO:0007669"/>
    <property type="project" value="TreeGrafter"/>
</dbReference>
<dbReference type="STRING" id="578462.A0A0L0TCY9"/>
<dbReference type="InterPro" id="IPR006602">
    <property type="entry name" value="DM10_dom"/>
</dbReference>
<reference evidence="10" key="2">
    <citation type="submission" date="2009-11" db="EMBL/GenBank/DDBJ databases">
        <title>The Genome Sequence of Allomyces macrogynus strain ATCC 38327.</title>
        <authorList>
            <consortium name="The Broad Institute Genome Sequencing Platform"/>
            <person name="Russ C."/>
            <person name="Cuomo C."/>
            <person name="Shea T."/>
            <person name="Young S.K."/>
            <person name="Zeng Q."/>
            <person name="Koehrsen M."/>
            <person name="Haas B."/>
            <person name="Borodovsky M."/>
            <person name="Guigo R."/>
            <person name="Alvarado L."/>
            <person name="Berlin A."/>
            <person name="Borenstein D."/>
            <person name="Chen Z."/>
            <person name="Engels R."/>
            <person name="Freedman E."/>
            <person name="Gellesch M."/>
            <person name="Goldberg J."/>
            <person name="Griggs A."/>
            <person name="Gujja S."/>
            <person name="Heiman D."/>
            <person name="Hepburn T."/>
            <person name="Howarth C."/>
            <person name="Jen D."/>
            <person name="Larson L."/>
            <person name="Lewis B."/>
            <person name="Mehta T."/>
            <person name="Park D."/>
            <person name="Pearson M."/>
            <person name="Roberts A."/>
            <person name="Saif S."/>
            <person name="Shenoy N."/>
            <person name="Sisk P."/>
            <person name="Stolte C."/>
            <person name="Sykes S."/>
            <person name="Walk T."/>
            <person name="White J."/>
            <person name="Yandava C."/>
            <person name="Burger G."/>
            <person name="Gray M.W."/>
            <person name="Holland P.W.H."/>
            <person name="King N."/>
            <person name="Lang F.B.F."/>
            <person name="Roger A.J."/>
            <person name="Ruiz-Trillo I."/>
            <person name="Lander E."/>
            <person name="Nusbaum C."/>
        </authorList>
    </citation>
    <scope>NUCLEOTIDE SEQUENCE [LARGE SCALE GENOMIC DNA]</scope>
    <source>
        <strain evidence="10">ATCC 38327</strain>
    </source>
</reference>
<name>A0A0L0TCY9_ALLM3</name>
<dbReference type="InterPro" id="IPR034907">
    <property type="entry name" value="NDK-like_dom"/>
</dbReference>
<evidence type="ECO:0000256" key="5">
    <source>
        <dbReference type="ARBA" id="ARBA00023212"/>
    </source>
</evidence>
<dbReference type="PANTHER" id="PTHR43109:SF2">
    <property type="entry name" value="NUCLEOSIDE DIPHOSPHATE KINASE 7"/>
    <property type="match status" value="1"/>
</dbReference>
<keyword evidence="5" id="KW-0206">Cytoskeleton</keyword>
<evidence type="ECO:0000256" key="4">
    <source>
        <dbReference type="ARBA" id="ARBA00022490"/>
    </source>
</evidence>
<dbReference type="PROSITE" id="PS51336">
    <property type="entry name" value="DM10"/>
    <property type="match status" value="1"/>
</dbReference>
<dbReference type="Pfam" id="PF00334">
    <property type="entry name" value="NDK"/>
    <property type="match status" value="1"/>
</dbReference>
<dbReference type="InterPro" id="IPR036850">
    <property type="entry name" value="NDK-like_dom_sf"/>
</dbReference>
<dbReference type="Gene3D" id="3.30.70.141">
    <property type="entry name" value="Nucleoside diphosphate kinase-like domain"/>
    <property type="match status" value="1"/>
</dbReference>
<dbReference type="OrthoDB" id="2162449at2759"/>
<feature type="domain" description="DM10" evidence="8">
    <location>
        <begin position="14"/>
        <end position="102"/>
    </location>
</feature>
<dbReference type="SMART" id="SM00562">
    <property type="entry name" value="NDK"/>
    <property type="match status" value="1"/>
</dbReference>
<evidence type="ECO:0000313" key="9">
    <source>
        <dbReference type="EMBL" id="KNE72546.1"/>
    </source>
</evidence>
<dbReference type="VEuPathDB" id="FungiDB:AMAG_16989"/>
<sequence>MLDSRAQQQDPAGLTSRLALHCEYHDPHADLVRRYLLFFYPHDNSVEMYDVALQRTFLKRAKYPPLKLADLVPGTAVSVFARQLHLTDYADNFTRAQLHKAVETVILYVPDVQNVGAVLARITAGSGGPATVQGIRAVSAEAVAASRLVPNPPRGNTKGAIVKIAAATAAGAPPGRPASAPPHSPALASVADAAVAACGGVRVVDERAFDALMRAPRPARDTNDASLLVVKPHAVAQGHVGAILRNLVAGGFQIADMQSFTLAKPDAEDFLEIYKGVLPEYHMMVQELTAGLLVAVHVTHSTQPARTVPLLRDLCGPDDPDLANVLRPRALRAQYGHDKVHNAVHCTDLPDDARLEVDFFFQIMAT</sequence>
<evidence type="ECO:0000256" key="1">
    <source>
        <dbReference type="ARBA" id="ARBA00004138"/>
    </source>
</evidence>
<comment type="similarity">
    <text evidence="7">Belongs to the NDK family.</text>
</comment>
<dbReference type="Proteomes" id="UP000054350">
    <property type="component" value="Unassembled WGS sequence"/>
</dbReference>
<proteinExistence type="inferred from homology"/>
<dbReference type="EMBL" id="GG745381">
    <property type="protein sequence ID" value="KNE72546.1"/>
    <property type="molecule type" value="Genomic_DNA"/>
</dbReference>
<evidence type="ECO:0000256" key="3">
    <source>
        <dbReference type="ARBA" id="ARBA00017632"/>
    </source>
</evidence>
<keyword evidence="6" id="KW-0966">Cell projection</keyword>
<keyword evidence="10" id="KW-1185">Reference proteome</keyword>
<dbReference type="SMART" id="SM00676">
    <property type="entry name" value="DM10"/>
    <property type="match status" value="1"/>
</dbReference>
<evidence type="ECO:0000256" key="2">
    <source>
        <dbReference type="ARBA" id="ARBA00004245"/>
    </source>
</evidence>
<dbReference type="InterPro" id="IPR037993">
    <property type="entry name" value="NDPk7B"/>
</dbReference>
<dbReference type="Gene3D" id="2.30.29.170">
    <property type="match status" value="1"/>
</dbReference>
<organism evidence="9 10">
    <name type="scientific">Allomyces macrogynus (strain ATCC 38327)</name>
    <name type="common">Allomyces javanicus var. macrogynus</name>
    <dbReference type="NCBI Taxonomy" id="578462"/>
    <lineage>
        <taxon>Eukaryota</taxon>
        <taxon>Fungi</taxon>
        <taxon>Fungi incertae sedis</taxon>
        <taxon>Blastocladiomycota</taxon>
        <taxon>Blastocladiomycetes</taxon>
        <taxon>Blastocladiales</taxon>
        <taxon>Blastocladiaceae</taxon>
        <taxon>Allomyces</taxon>
    </lineage>
</organism>
<comment type="caution">
    <text evidence="7">Lacks conserved residue(s) required for the propagation of feature annotation.</text>
</comment>
<evidence type="ECO:0000256" key="6">
    <source>
        <dbReference type="ARBA" id="ARBA00023273"/>
    </source>
</evidence>
<evidence type="ECO:0000259" key="8">
    <source>
        <dbReference type="PROSITE" id="PS51336"/>
    </source>
</evidence>
<reference evidence="9 10" key="1">
    <citation type="submission" date="2009-11" db="EMBL/GenBank/DDBJ databases">
        <title>Annotation of Allomyces macrogynus ATCC 38327.</title>
        <authorList>
            <consortium name="The Broad Institute Genome Sequencing Platform"/>
            <person name="Russ C."/>
            <person name="Cuomo C."/>
            <person name="Burger G."/>
            <person name="Gray M.W."/>
            <person name="Holland P.W.H."/>
            <person name="King N."/>
            <person name="Lang F.B.F."/>
            <person name="Roger A.J."/>
            <person name="Ruiz-Trillo I."/>
            <person name="Young S.K."/>
            <person name="Zeng Q."/>
            <person name="Gargeya S."/>
            <person name="Fitzgerald M."/>
            <person name="Haas B."/>
            <person name="Abouelleil A."/>
            <person name="Alvarado L."/>
            <person name="Arachchi H.M."/>
            <person name="Berlin A."/>
            <person name="Chapman S.B."/>
            <person name="Gearin G."/>
            <person name="Goldberg J."/>
            <person name="Griggs A."/>
            <person name="Gujja S."/>
            <person name="Hansen M."/>
            <person name="Heiman D."/>
            <person name="Howarth C."/>
            <person name="Larimer J."/>
            <person name="Lui A."/>
            <person name="MacDonald P.J.P."/>
            <person name="McCowen C."/>
            <person name="Montmayeur A."/>
            <person name="Murphy C."/>
            <person name="Neiman D."/>
            <person name="Pearson M."/>
            <person name="Priest M."/>
            <person name="Roberts A."/>
            <person name="Saif S."/>
            <person name="Shea T."/>
            <person name="Sisk P."/>
            <person name="Stolte C."/>
            <person name="Sykes S."/>
            <person name="Wortman J."/>
            <person name="Nusbaum C."/>
            <person name="Birren B."/>
        </authorList>
    </citation>
    <scope>NUCLEOTIDE SEQUENCE [LARGE SCALE GENOMIC DNA]</scope>
    <source>
        <strain evidence="9 10">ATCC 38327</strain>
    </source>
</reference>
<gene>
    <name evidence="9" type="ORF">AMAG_16989</name>
</gene>
<keyword evidence="4" id="KW-0963">Cytoplasm</keyword>
<protein>
    <recommendedName>
        <fullName evidence="3">Nucleoside diphosphate kinase</fullName>
    </recommendedName>
</protein>
<dbReference type="PROSITE" id="PS51374">
    <property type="entry name" value="NDPK_LIKE"/>
    <property type="match status" value="1"/>
</dbReference>
<evidence type="ECO:0000256" key="7">
    <source>
        <dbReference type="PROSITE-ProRule" id="PRU00706"/>
    </source>
</evidence>
<comment type="subcellular location">
    <subcellularLocation>
        <location evidence="1">Cell projection</location>
        <location evidence="1">Cilium</location>
    </subcellularLocation>
    <subcellularLocation>
        <location evidence="2">Cytoplasm</location>
        <location evidence="2">Cytoskeleton</location>
    </subcellularLocation>
</comment>
<dbReference type="PANTHER" id="PTHR43109">
    <property type="entry name" value="NUCLEOSIDE DIPHOSPHATE KINASE 7"/>
    <property type="match status" value="1"/>
</dbReference>
<dbReference type="CDD" id="cd04412">
    <property type="entry name" value="NDPk7B"/>
    <property type="match status" value="1"/>
</dbReference>
<evidence type="ECO:0000313" key="10">
    <source>
        <dbReference type="Proteomes" id="UP000054350"/>
    </source>
</evidence>
<dbReference type="eggNOG" id="KOG0888">
    <property type="taxonomic scope" value="Eukaryota"/>
</dbReference>
<accession>A0A0L0TCY9</accession>
<dbReference type="SUPFAM" id="SSF54919">
    <property type="entry name" value="Nucleoside diphosphate kinase, NDK"/>
    <property type="match status" value="1"/>
</dbReference>